<feature type="region of interest" description="Disordered" evidence="1">
    <location>
        <begin position="726"/>
        <end position="773"/>
    </location>
</feature>
<dbReference type="AlphaFoldDB" id="A0A8X7ND56"/>
<feature type="domain" description="G-patch" evidence="2">
    <location>
        <begin position="481"/>
        <end position="539"/>
    </location>
</feature>
<sequence length="855" mass="91451">MPMGTRKTRTEDEQWFDMLSTGPAGYHPRLRPLPPPRFVRPTVLTANYGDDGYLAALHAAPDAFPVPYIPPTPAHTRRKHAAVKAEKEPITISDDSDAEKNEGDYSIVKVTKSARPGIGANAGHQSRSTGKQTSNKGKAKATNTPAQDEVVVISDDEDVGTLNMAQTYAALIESIGGSTQSSNPTGLPGQSMALTLSSHSSSSASSSSSHGSGSHPQENSAAGTLAIANTPHSAEVDNDISLERRRQGRAALPAPLQVPEIVHTSTSTSGGPNKYPIHAPRSQTINNPKFSLPPRPKDIGNNPTFPLPPRPQQVENNPTSTLRPQTLSRAKLQRAVGRPSPMSTSRRPVPPSSGRSASSASNKHTIDLAKQTGRFIPARSSWKGFTPCSKCDMLLPTKITTAQLIAHRASMPHRLALSLPGKPEEILAASARRVQRMRNEAELKRIRVRSLLTSMGREAAAAAGAVDGAVGNESLLALTRQSNRGFSLLETFGWEAGIGIGWKEWRRQRRLKRTAQKEQLAKEKERQREREGGTGDESGSGVGGGGAETAAEDAAAGGDERPNIKGAAAGPSSIQKTSKQLKRSKKKSKDKERMARIDRLRAGGKSADSAIALSDSDGEDDVDRVAGRVGKLAVARARRPSSSQNAFMDFRFDSPSPSSSSSSSSASTDYHDAEERSDVGGAADMDSDSGSDSGTDVEWVGVETKRKKGESVHAWLLRKFDTTERAKRIDAGKKRKRGEAVGPDGEDVDDSELEDDDDDDDANPMYANGGNGMVGGVDGPIPAVGQVNRLEPLAVSIRMQHALDRSGVGASTQYRTPLGKMAAMGGTVDVLRGKDVHVRPMPKRSPYPFIRRRRL</sequence>
<comment type="caution">
    <text evidence="3">The sequence shown here is derived from an EMBL/GenBank/DDBJ whole genome shotgun (WGS) entry which is preliminary data.</text>
</comment>
<feature type="compositionally biased region" description="Polar residues" evidence="1">
    <location>
        <begin position="123"/>
        <end position="146"/>
    </location>
</feature>
<feature type="compositionally biased region" description="Low complexity" evidence="1">
    <location>
        <begin position="654"/>
        <end position="667"/>
    </location>
</feature>
<dbReference type="EMBL" id="LWDG02000077">
    <property type="protein sequence ID" value="KAE8269811.1"/>
    <property type="molecule type" value="Genomic_DNA"/>
</dbReference>
<gene>
    <name evidence="3" type="ORF">A4X09_0g2536</name>
</gene>
<feature type="compositionally biased region" description="Basic and acidic residues" evidence="1">
    <location>
        <begin position="669"/>
        <end position="678"/>
    </location>
</feature>
<feature type="compositionally biased region" description="Basic and acidic residues" evidence="1">
    <location>
        <begin position="516"/>
        <end position="533"/>
    </location>
</feature>
<reference evidence="3" key="2">
    <citation type="journal article" date="2019" name="IMA Fungus">
        <title>Genome sequencing and comparison of five Tilletia species to identify candidate genes for the detection of regulated species infecting wheat.</title>
        <authorList>
            <person name="Nguyen H.D.T."/>
            <person name="Sultana T."/>
            <person name="Kesanakurti P."/>
            <person name="Hambleton S."/>
        </authorList>
    </citation>
    <scope>NUCLEOTIDE SEQUENCE</scope>
    <source>
        <strain evidence="3">DAOMC 236422</strain>
    </source>
</reference>
<name>A0A8X7ND56_9BASI</name>
<feature type="compositionally biased region" description="Low complexity" evidence="1">
    <location>
        <begin position="679"/>
        <end position="694"/>
    </location>
</feature>
<feature type="compositionally biased region" description="Basic and acidic residues" evidence="1">
    <location>
        <begin position="589"/>
        <end position="601"/>
    </location>
</feature>
<evidence type="ECO:0000259" key="2">
    <source>
        <dbReference type="PROSITE" id="PS50174"/>
    </source>
</evidence>
<evidence type="ECO:0000313" key="3">
    <source>
        <dbReference type="EMBL" id="KAE8269811.1"/>
    </source>
</evidence>
<evidence type="ECO:0000256" key="1">
    <source>
        <dbReference type="SAM" id="MobiDB-lite"/>
    </source>
</evidence>
<feature type="compositionally biased region" description="Low complexity" evidence="1">
    <location>
        <begin position="548"/>
        <end position="557"/>
    </location>
</feature>
<protein>
    <recommendedName>
        <fullName evidence="2">G-patch domain-containing protein</fullName>
    </recommendedName>
</protein>
<accession>A0A8X7ND56</accession>
<feature type="region of interest" description="Disordered" evidence="1">
    <location>
        <begin position="81"/>
        <end position="100"/>
    </location>
</feature>
<keyword evidence="4" id="KW-1185">Reference proteome</keyword>
<proteinExistence type="predicted"/>
<dbReference type="PROSITE" id="PS50174">
    <property type="entry name" value="G_PATCH"/>
    <property type="match status" value="1"/>
</dbReference>
<dbReference type="Proteomes" id="UP000078113">
    <property type="component" value="Unassembled WGS sequence"/>
</dbReference>
<feature type="region of interest" description="Disordered" evidence="1">
    <location>
        <begin position="516"/>
        <end position="714"/>
    </location>
</feature>
<organism evidence="3 4">
    <name type="scientific">Tilletia walkeri</name>
    <dbReference type="NCBI Taxonomy" id="117179"/>
    <lineage>
        <taxon>Eukaryota</taxon>
        <taxon>Fungi</taxon>
        <taxon>Dikarya</taxon>
        <taxon>Basidiomycota</taxon>
        <taxon>Ustilaginomycotina</taxon>
        <taxon>Exobasidiomycetes</taxon>
        <taxon>Tilletiales</taxon>
        <taxon>Tilletiaceae</taxon>
        <taxon>Tilletia</taxon>
    </lineage>
</organism>
<evidence type="ECO:0000313" key="4">
    <source>
        <dbReference type="Proteomes" id="UP000078113"/>
    </source>
</evidence>
<dbReference type="GO" id="GO:0003676">
    <property type="term" value="F:nucleic acid binding"/>
    <property type="evidence" value="ECO:0007669"/>
    <property type="project" value="InterPro"/>
</dbReference>
<feature type="region of interest" description="Disordered" evidence="1">
    <location>
        <begin position="177"/>
        <end position="220"/>
    </location>
</feature>
<feature type="region of interest" description="Disordered" evidence="1">
    <location>
        <begin position="110"/>
        <end position="152"/>
    </location>
</feature>
<feature type="compositionally biased region" description="Basic residues" evidence="1">
    <location>
        <begin position="579"/>
        <end position="588"/>
    </location>
</feature>
<feature type="compositionally biased region" description="Low complexity" evidence="1">
    <location>
        <begin position="338"/>
        <end position="361"/>
    </location>
</feature>
<feature type="region of interest" description="Disordered" evidence="1">
    <location>
        <begin position="251"/>
        <end position="364"/>
    </location>
</feature>
<dbReference type="InterPro" id="IPR000467">
    <property type="entry name" value="G_patch_dom"/>
</dbReference>
<feature type="compositionally biased region" description="Low complexity" evidence="1">
    <location>
        <begin position="197"/>
        <end position="215"/>
    </location>
</feature>
<reference evidence="3" key="1">
    <citation type="submission" date="2016-04" db="EMBL/GenBank/DDBJ databases">
        <authorList>
            <person name="Nguyen H.D."/>
            <person name="Samba Siva P."/>
            <person name="Cullis J."/>
            <person name="Levesque C.A."/>
            <person name="Hambleton S."/>
        </authorList>
    </citation>
    <scope>NUCLEOTIDE SEQUENCE</scope>
    <source>
        <strain evidence="3">DAOMC 236422</strain>
    </source>
</reference>
<feature type="compositionally biased region" description="Polar residues" evidence="1">
    <location>
        <begin position="313"/>
        <end position="328"/>
    </location>
</feature>
<feature type="compositionally biased region" description="Gly residues" evidence="1">
    <location>
        <begin position="535"/>
        <end position="547"/>
    </location>
</feature>
<feature type="compositionally biased region" description="Low complexity" evidence="1">
    <location>
        <begin position="606"/>
        <end position="615"/>
    </location>
</feature>
<feature type="compositionally biased region" description="Acidic residues" evidence="1">
    <location>
        <begin position="744"/>
        <end position="762"/>
    </location>
</feature>